<sequence length="570" mass="63385">MEDVIYLFLRRMRAPLIVLIAAYSVSVGGLVLIPGVDDQGNRWYMDFFHAFYFVSFMGSTIGFGEIPYPFTAAQRLWVAICIFFTVLAWLYAIGRIFALVQDPAFRQAMREARFILAVRAIRTPFHIVCGYGETGSLLVRAMARRGFQCVVIDREQDHLNALALESLGSDVPAFCGDVGDTQTLLEAGLRKSLCQTVVAVTDSDDANVKVAITAKLLHPSVKVICRSGSQSASDNLASFNTDHIINAYDAFGEHLAMAMRTPSVHLLHAWLISLPGKKLRPPVTPPYGKWIICGHGRFGRAVRQYLEQEGNQTIVIEQRPEWAPSDAVIGPATEAGPLLQAGVRDAVGIVVGIDSDTNTLSSVMTARALNPRLYTVARQQRRANTALFQAAKIDLVMEPSRIIVWRMLPLITTPMLTRFLRLLRTGDERRAQMILERVRTVCRGMTPQTWSVDIGIDATPAVQALLDSGQPVSVGDLLRERLDRDERLPALALMHTRGAENVLMPDPERSLQAGDRLLFCGRDGTRHDMEWVLYNRKALEYVVTGIDIPDGAVWRWLRRRRAATAATGHP</sequence>
<dbReference type="InterPro" id="IPR013099">
    <property type="entry name" value="K_chnl_dom"/>
</dbReference>
<organism evidence="6 7">
    <name type="scientific">Sinimarinibacterium flocculans</name>
    <dbReference type="NCBI Taxonomy" id="985250"/>
    <lineage>
        <taxon>Bacteria</taxon>
        <taxon>Pseudomonadati</taxon>
        <taxon>Pseudomonadota</taxon>
        <taxon>Gammaproteobacteria</taxon>
        <taxon>Nevskiales</taxon>
        <taxon>Nevskiaceae</taxon>
        <taxon>Sinimarinibacterium</taxon>
    </lineage>
</organism>
<feature type="domain" description="RCK N-terminal" evidence="5">
    <location>
        <begin position="287"/>
        <end position="397"/>
    </location>
</feature>
<protein>
    <submittedName>
        <fullName evidence="6">Trk K+ transport system NAD-binding subunit</fullName>
    </submittedName>
</protein>
<evidence type="ECO:0000313" key="7">
    <source>
        <dbReference type="Proteomes" id="UP000248330"/>
    </source>
</evidence>
<comment type="caution">
    <text evidence="6">The sequence shown here is derived from an EMBL/GenBank/DDBJ whole genome shotgun (WGS) entry which is preliminary data.</text>
</comment>
<dbReference type="GO" id="GO:0005886">
    <property type="term" value="C:plasma membrane"/>
    <property type="evidence" value="ECO:0007669"/>
    <property type="project" value="UniProtKB-SubCell"/>
</dbReference>
<dbReference type="InterPro" id="IPR003148">
    <property type="entry name" value="RCK_N"/>
</dbReference>
<keyword evidence="4" id="KW-1133">Transmembrane helix</keyword>
<feature type="domain" description="RCK N-terminal" evidence="5">
    <location>
        <begin position="123"/>
        <end position="245"/>
    </location>
</feature>
<name>A0A318E6M8_9GAMM</name>
<evidence type="ECO:0000256" key="3">
    <source>
        <dbReference type="ARBA" id="ARBA00023065"/>
    </source>
</evidence>
<keyword evidence="2" id="KW-0813">Transport</keyword>
<dbReference type="AlphaFoldDB" id="A0A318E6M8"/>
<dbReference type="RefSeq" id="WP_110266600.1">
    <property type="nucleotide sequence ID" value="NZ_CAKZQT010000005.1"/>
</dbReference>
<feature type="transmembrane region" description="Helical" evidence="4">
    <location>
        <begin position="16"/>
        <end position="35"/>
    </location>
</feature>
<keyword evidence="4" id="KW-0472">Membrane</keyword>
<reference evidence="6 7" key="1">
    <citation type="submission" date="2018-04" db="EMBL/GenBank/DDBJ databases">
        <title>Genomic Encyclopedia of Type Strains, Phase IV (KMG-IV): sequencing the most valuable type-strain genomes for metagenomic binning, comparative biology and taxonomic classification.</title>
        <authorList>
            <person name="Goeker M."/>
        </authorList>
    </citation>
    <scope>NUCLEOTIDE SEQUENCE [LARGE SCALE GENOMIC DNA]</scope>
    <source>
        <strain evidence="6 7">DSM 104150</strain>
    </source>
</reference>
<dbReference type="EMBL" id="QICN01000012">
    <property type="protein sequence ID" value="PXV64597.1"/>
    <property type="molecule type" value="Genomic_DNA"/>
</dbReference>
<dbReference type="Pfam" id="PF02254">
    <property type="entry name" value="TrkA_N"/>
    <property type="match status" value="2"/>
</dbReference>
<dbReference type="SUPFAM" id="SSF81324">
    <property type="entry name" value="Voltage-gated potassium channels"/>
    <property type="match status" value="1"/>
</dbReference>
<dbReference type="InterPro" id="IPR036291">
    <property type="entry name" value="NAD(P)-bd_dom_sf"/>
</dbReference>
<dbReference type="PROSITE" id="PS51201">
    <property type="entry name" value="RCK_N"/>
    <property type="match status" value="2"/>
</dbReference>
<dbReference type="Gene3D" id="1.10.287.70">
    <property type="match status" value="1"/>
</dbReference>
<evidence type="ECO:0000256" key="1">
    <source>
        <dbReference type="ARBA" id="ARBA00004651"/>
    </source>
</evidence>
<dbReference type="PANTHER" id="PTHR43833:SF5">
    <property type="entry name" value="TRK SYSTEM POTASSIUM UPTAKE PROTEIN TRKA"/>
    <property type="match status" value="1"/>
</dbReference>
<evidence type="ECO:0000259" key="5">
    <source>
        <dbReference type="PROSITE" id="PS51201"/>
    </source>
</evidence>
<dbReference type="OrthoDB" id="9781411at2"/>
<dbReference type="InterPro" id="IPR050721">
    <property type="entry name" value="Trk_Ktr_HKT_K-transport"/>
</dbReference>
<dbReference type="GO" id="GO:0006813">
    <property type="term" value="P:potassium ion transport"/>
    <property type="evidence" value="ECO:0007669"/>
    <property type="project" value="InterPro"/>
</dbReference>
<keyword evidence="4" id="KW-0812">Transmembrane</keyword>
<dbReference type="PANTHER" id="PTHR43833">
    <property type="entry name" value="POTASSIUM CHANNEL PROTEIN 2-RELATED-RELATED"/>
    <property type="match status" value="1"/>
</dbReference>
<dbReference type="Proteomes" id="UP000248330">
    <property type="component" value="Unassembled WGS sequence"/>
</dbReference>
<dbReference type="Pfam" id="PF07885">
    <property type="entry name" value="Ion_trans_2"/>
    <property type="match status" value="1"/>
</dbReference>
<dbReference type="Gene3D" id="3.40.50.720">
    <property type="entry name" value="NAD(P)-binding Rossmann-like Domain"/>
    <property type="match status" value="2"/>
</dbReference>
<evidence type="ECO:0000256" key="4">
    <source>
        <dbReference type="SAM" id="Phobius"/>
    </source>
</evidence>
<dbReference type="SUPFAM" id="SSF51735">
    <property type="entry name" value="NAD(P)-binding Rossmann-fold domains"/>
    <property type="match status" value="2"/>
</dbReference>
<keyword evidence="3" id="KW-0406">Ion transport</keyword>
<evidence type="ECO:0000256" key="2">
    <source>
        <dbReference type="ARBA" id="ARBA00022448"/>
    </source>
</evidence>
<gene>
    <name evidence="6" type="ORF">C8D93_11247</name>
</gene>
<accession>A0A318E6M8</accession>
<keyword evidence="7" id="KW-1185">Reference proteome</keyword>
<comment type="subcellular location">
    <subcellularLocation>
        <location evidence="1">Cell membrane</location>
        <topology evidence="1">Multi-pass membrane protein</topology>
    </subcellularLocation>
</comment>
<feature type="transmembrane region" description="Helical" evidence="4">
    <location>
        <begin position="76"/>
        <end position="100"/>
    </location>
</feature>
<evidence type="ECO:0000313" key="6">
    <source>
        <dbReference type="EMBL" id="PXV64597.1"/>
    </source>
</evidence>
<proteinExistence type="predicted"/>
<feature type="transmembrane region" description="Helical" evidence="4">
    <location>
        <begin position="47"/>
        <end position="64"/>
    </location>
</feature>